<feature type="transmembrane region" description="Helical" evidence="1">
    <location>
        <begin position="79"/>
        <end position="102"/>
    </location>
</feature>
<accession>A0ABD5RI82</accession>
<gene>
    <name evidence="2" type="ORF">ACFPYI_01820</name>
</gene>
<evidence type="ECO:0008006" key="4">
    <source>
        <dbReference type="Google" id="ProtNLM"/>
    </source>
</evidence>
<feature type="transmembrane region" description="Helical" evidence="1">
    <location>
        <begin position="122"/>
        <end position="145"/>
    </location>
</feature>
<feature type="transmembrane region" description="Helical" evidence="1">
    <location>
        <begin position="21"/>
        <end position="39"/>
    </location>
</feature>
<keyword evidence="3" id="KW-1185">Reference proteome</keyword>
<reference evidence="2 3" key="1">
    <citation type="journal article" date="2019" name="Int. J. Syst. Evol. Microbiol.">
        <title>The Global Catalogue of Microorganisms (GCM) 10K type strain sequencing project: providing services to taxonomists for standard genome sequencing and annotation.</title>
        <authorList>
            <consortium name="The Broad Institute Genomics Platform"/>
            <consortium name="The Broad Institute Genome Sequencing Center for Infectious Disease"/>
            <person name="Wu L."/>
            <person name="Ma J."/>
        </authorList>
    </citation>
    <scope>NUCLEOTIDE SEQUENCE [LARGE SCALE GENOMIC DNA]</scope>
    <source>
        <strain evidence="2 3">CGMCC 1.12543</strain>
    </source>
</reference>
<keyword evidence="1" id="KW-1133">Transmembrane helix</keyword>
<organism evidence="2 3">
    <name type="scientific">Halomarina salina</name>
    <dbReference type="NCBI Taxonomy" id="1872699"/>
    <lineage>
        <taxon>Archaea</taxon>
        <taxon>Methanobacteriati</taxon>
        <taxon>Methanobacteriota</taxon>
        <taxon>Stenosarchaea group</taxon>
        <taxon>Halobacteria</taxon>
        <taxon>Halobacteriales</taxon>
        <taxon>Natronomonadaceae</taxon>
        <taxon>Halomarina</taxon>
    </lineage>
</organism>
<evidence type="ECO:0000313" key="2">
    <source>
        <dbReference type="EMBL" id="MFC5970058.1"/>
    </source>
</evidence>
<feature type="transmembrane region" description="Helical" evidence="1">
    <location>
        <begin position="296"/>
        <end position="315"/>
    </location>
</feature>
<keyword evidence="1" id="KW-0812">Transmembrane</keyword>
<feature type="transmembrane region" description="Helical" evidence="1">
    <location>
        <begin position="270"/>
        <end position="287"/>
    </location>
</feature>
<dbReference type="AlphaFoldDB" id="A0ABD5RI82"/>
<evidence type="ECO:0000256" key="1">
    <source>
        <dbReference type="SAM" id="Phobius"/>
    </source>
</evidence>
<feature type="transmembrane region" description="Helical" evidence="1">
    <location>
        <begin position="165"/>
        <end position="191"/>
    </location>
</feature>
<dbReference type="EMBL" id="JBHSQH010000001">
    <property type="protein sequence ID" value="MFC5970058.1"/>
    <property type="molecule type" value="Genomic_DNA"/>
</dbReference>
<protein>
    <recommendedName>
        <fullName evidence="4">DUF2029 domain-containing protein</fullName>
    </recommendedName>
</protein>
<feature type="transmembrane region" description="Helical" evidence="1">
    <location>
        <begin position="198"/>
        <end position="221"/>
    </location>
</feature>
<keyword evidence="1" id="KW-0472">Membrane</keyword>
<dbReference type="Proteomes" id="UP001596099">
    <property type="component" value="Unassembled WGS sequence"/>
</dbReference>
<sequence>MGQFPRYTYISDLIDTPGRKAVFGMVFLIILTTTGRFVLYSVGFLDLATDAADAWIPMGQAVLSGAEPYADFPDNKPPLFIFLTIIASVVGYVPFMMVIVGLANATIVVEIYGWLSRERREVAGVIAAGIGTGAILNTMVSYPMLNNKTISIAVLLISLRFRKPVHLGLGVGISCLLAQQSILAIPAIMWFRLRTIRGAVVFSITGMAVAAVSFLAIGLVWSLDSMYASVVQSLIVTGSYTAGTSSFGTQISVWNMPAVWAEKAIRRQQFLILPGVAAMFGVLYGYLKGALSKRRLFEISLAICFITLLFVRPWYHYGYYPTVPLSILGGWGVTEFVKDTL</sequence>
<name>A0ABD5RI82_9EURY</name>
<proteinExistence type="predicted"/>
<comment type="caution">
    <text evidence="2">The sequence shown here is derived from an EMBL/GenBank/DDBJ whole genome shotgun (WGS) entry which is preliminary data.</text>
</comment>
<evidence type="ECO:0000313" key="3">
    <source>
        <dbReference type="Proteomes" id="UP001596099"/>
    </source>
</evidence>
<dbReference type="RefSeq" id="WP_247418690.1">
    <property type="nucleotide sequence ID" value="NZ_JALLGW010000002.1"/>
</dbReference>